<dbReference type="GO" id="GO:0016994">
    <property type="term" value="F:precorrin-6A reductase activity"/>
    <property type="evidence" value="ECO:0007669"/>
    <property type="project" value="InterPro"/>
</dbReference>
<dbReference type="PANTHER" id="PTHR36925">
    <property type="entry name" value="COBALT-PRECORRIN-6A REDUCTASE"/>
    <property type="match status" value="1"/>
</dbReference>
<dbReference type="NCBIfam" id="TIGR00715">
    <property type="entry name" value="precor6x_red"/>
    <property type="match status" value="1"/>
</dbReference>
<evidence type="ECO:0000256" key="2">
    <source>
        <dbReference type="ARBA" id="ARBA00022573"/>
    </source>
</evidence>
<dbReference type="PROSITE" id="PS51014">
    <property type="entry name" value="COBK_CBIJ"/>
    <property type="match status" value="1"/>
</dbReference>
<keyword evidence="3" id="KW-0560">Oxidoreductase</keyword>
<keyword evidence="5" id="KW-1185">Reference proteome</keyword>
<proteinExistence type="predicted"/>
<dbReference type="STRING" id="880157.AB204_16585"/>
<evidence type="ECO:0000313" key="5">
    <source>
        <dbReference type="Proteomes" id="UP000036277"/>
    </source>
</evidence>
<dbReference type="EMBL" id="LFCV01000128">
    <property type="protein sequence ID" value="KMJ44035.1"/>
    <property type="molecule type" value="Genomic_DNA"/>
</dbReference>
<dbReference type="AlphaFoldDB" id="A0A0J5ILI7"/>
<evidence type="ECO:0000256" key="3">
    <source>
        <dbReference type="ARBA" id="ARBA00023002"/>
    </source>
</evidence>
<evidence type="ECO:0000313" key="4">
    <source>
        <dbReference type="EMBL" id="KMJ44035.1"/>
    </source>
</evidence>
<evidence type="ECO:0000256" key="1">
    <source>
        <dbReference type="ARBA" id="ARBA00004953"/>
    </source>
</evidence>
<dbReference type="OrthoDB" id="9780707at2"/>
<dbReference type="InterPro" id="IPR003723">
    <property type="entry name" value="Precorrin-6x_reduct"/>
</dbReference>
<dbReference type="PATRIC" id="fig|880157.4.peg.3549"/>
<name>A0A0J5ILI7_9GAMM</name>
<comment type="caution">
    <text evidence="4">The sequence shown here is derived from an EMBL/GenBank/DDBJ whole genome shotgun (WGS) entry which is preliminary data.</text>
</comment>
<accession>A0A0J5ILI7</accession>
<reference evidence="4 5" key="1">
    <citation type="submission" date="2015-06" db="EMBL/GenBank/DDBJ databases">
        <title>Draft Whole-Genome Sequence of the Entomopathogenic Bacterium Xenorhabdus khoisanae.</title>
        <authorList>
            <person name="Naidoo S."/>
            <person name="Featherston J."/>
            <person name="Gray V.M."/>
        </authorList>
    </citation>
    <scope>NUCLEOTIDE SEQUENCE [LARGE SCALE GENOMIC DNA]</scope>
    <source>
        <strain evidence="4 5">MCB</strain>
    </source>
</reference>
<dbReference type="Proteomes" id="UP000036277">
    <property type="component" value="Unassembled WGS sequence"/>
</dbReference>
<comment type="pathway">
    <text evidence="1">Cofactor biosynthesis; adenosylcobalamin biosynthesis.</text>
</comment>
<dbReference type="UniPathway" id="UPA00148"/>
<sequence>MKQPLIHIFGGTSDARQICVMMDTAGIDYCLSVATPTGAQQATGIRGEIVIGRMESEGMVEYLRKRGTRMVIDASHPYAEQLSHNIVNACQKLGLPLIRYIRPSDIDAVEHPLIYKVANVEQACEVAASLGSRILLTTGSKQLADYVTRLKGKTVLARVLPTAEVLAMCESCGLSVDQIFALKGPFSADFNRAFYQFCQAEVVITKESGEQGGFKEKVEPCLSLGLPCIVICRPGHPFSGDDIKQANGLEEVQQFLADFSRQVTNKIGNQ</sequence>
<dbReference type="NCBIfam" id="NF005967">
    <property type="entry name" value="PRK08057.1-1"/>
    <property type="match status" value="1"/>
</dbReference>
<keyword evidence="2" id="KW-0169">Cobalamin biosynthesis</keyword>
<dbReference type="GO" id="GO:0009236">
    <property type="term" value="P:cobalamin biosynthetic process"/>
    <property type="evidence" value="ECO:0007669"/>
    <property type="project" value="UniProtKB-UniPathway"/>
</dbReference>
<protein>
    <submittedName>
        <fullName evidence="4">Cobalt-precorrin-6X reductase</fullName>
    </submittedName>
</protein>
<gene>
    <name evidence="4" type="ORF">AB204_16585</name>
</gene>
<dbReference type="RefSeq" id="WP_047964474.1">
    <property type="nucleotide sequence ID" value="NZ_CAWMBG010000128.1"/>
</dbReference>
<organism evidence="4 5">
    <name type="scientific">Xenorhabdus khoisanae</name>
    <dbReference type="NCBI Taxonomy" id="880157"/>
    <lineage>
        <taxon>Bacteria</taxon>
        <taxon>Pseudomonadati</taxon>
        <taxon>Pseudomonadota</taxon>
        <taxon>Gammaproteobacteria</taxon>
        <taxon>Enterobacterales</taxon>
        <taxon>Morganellaceae</taxon>
        <taxon>Xenorhabdus</taxon>
    </lineage>
</organism>
<dbReference type="Pfam" id="PF02571">
    <property type="entry name" value="CbiJ"/>
    <property type="match status" value="1"/>
</dbReference>
<dbReference type="PANTHER" id="PTHR36925:SF1">
    <property type="entry name" value="COBALT-PRECORRIN-6A REDUCTASE"/>
    <property type="match status" value="1"/>
</dbReference>